<protein>
    <submittedName>
        <fullName evidence="4">Tctex1 domain-containing protein 1-A-like</fullName>
    </submittedName>
</protein>
<dbReference type="PANTHER" id="PTHR21255">
    <property type="entry name" value="T-COMPLEX-ASSOCIATED-TESTIS-EXPRESSED 1/ DYNEIN LIGHT CHAIN"/>
    <property type="match status" value="1"/>
</dbReference>
<dbReference type="AlphaFoldDB" id="A0AAJ7E034"/>
<dbReference type="PANTHER" id="PTHR21255:SF69">
    <property type="entry name" value="AT23443P"/>
    <property type="match status" value="1"/>
</dbReference>
<feature type="region of interest" description="Disordered" evidence="2">
    <location>
        <begin position="1"/>
        <end position="29"/>
    </location>
</feature>
<dbReference type="GO" id="GO:0005737">
    <property type="term" value="C:cytoplasm"/>
    <property type="evidence" value="ECO:0007669"/>
    <property type="project" value="TreeGrafter"/>
</dbReference>
<dbReference type="Gene3D" id="3.30.1140.40">
    <property type="entry name" value="Tctex-1"/>
    <property type="match status" value="1"/>
</dbReference>
<dbReference type="InterPro" id="IPR005334">
    <property type="entry name" value="Tctex-1-like"/>
</dbReference>
<name>A0AAJ7E034_9HYME</name>
<dbReference type="GeneID" id="105366110"/>
<dbReference type="GO" id="GO:0045505">
    <property type="term" value="F:dynein intermediate chain binding"/>
    <property type="evidence" value="ECO:0007669"/>
    <property type="project" value="TreeGrafter"/>
</dbReference>
<dbReference type="Proteomes" id="UP000695007">
    <property type="component" value="Unplaced"/>
</dbReference>
<keyword evidence="3" id="KW-1185">Reference proteome</keyword>
<dbReference type="GO" id="GO:0007018">
    <property type="term" value="P:microtubule-based movement"/>
    <property type="evidence" value="ECO:0007669"/>
    <property type="project" value="TreeGrafter"/>
</dbReference>
<dbReference type="GO" id="GO:0005868">
    <property type="term" value="C:cytoplasmic dynein complex"/>
    <property type="evidence" value="ECO:0007669"/>
    <property type="project" value="TreeGrafter"/>
</dbReference>
<feature type="compositionally biased region" description="Basic and acidic residues" evidence="2">
    <location>
        <begin position="1"/>
        <end position="17"/>
    </location>
</feature>
<evidence type="ECO:0000313" key="3">
    <source>
        <dbReference type="Proteomes" id="UP000695007"/>
    </source>
</evidence>
<proteinExistence type="inferred from homology"/>
<dbReference type="CDD" id="cd21451">
    <property type="entry name" value="DLC-like_TCTEX1D"/>
    <property type="match status" value="1"/>
</dbReference>
<reference evidence="4" key="1">
    <citation type="submission" date="2025-08" db="UniProtKB">
        <authorList>
            <consortium name="RefSeq"/>
        </authorList>
    </citation>
    <scope>IDENTIFICATION</scope>
</reference>
<evidence type="ECO:0000256" key="2">
    <source>
        <dbReference type="SAM" id="MobiDB-lite"/>
    </source>
</evidence>
<dbReference type="RefSeq" id="XP_011502741.1">
    <property type="nucleotide sequence ID" value="XM_011504439.1"/>
</dbReference>
<evidence type="ECO:0000313" key="4">
    <source>
        <dbReference type="RefSeq" id="XP_011502741.1"/>
    </source>
</evidence>
<dbReference type="KEGG" id="csol:105366110"/>
<evidence type="ECO:0000256" key="1">
    <source>
        <dbReference type="ARBA" id="ARBA00005361"/>
    </source>
</evidence>
<sequence>MKSIDKKTKSQKSDDRVSVPVSKASFSQNSRSKNRLSAVYFGNVPRTSQAWRKSIKNGFKVPMYQNSYWLDPYLPFRYEVSDKILKQVMTNRLKEEEYSEYTVNLSRSIAAEIHDQLYRTDYDRVKYVVIITIIENTDQSFSSVNGRLWDAQRDTYSVFIYDRPTFYAIGLVFAMYYE</sequence>
<accession>A0AAJ7E034</accession>
<gene>
    <name evidence="4" type="primary">LOC105366110</name>
</gene>
<comment type="similarity">
    <text evidence="1">Belongs to the dynein light chain Tctex-type family.</text>
</comment>
<dbReference type="InterPro" id="IPR038586">
    <property type="entry name" value="Tctex-1-like_sf"/>
</dbReference>
<organism evidence="3 4">
    <name type="scientific">Ceratosolen solmsi marchali</name>
    <dbReference type="NCBI Taxonomy" id="326594"/>
    <lineage>
        <taxon>Eukaryota</taxon>
        <taxon>Metazoa</taxon>
        <taxon>Ecdysozoa</taxon>
        <taxon>Arthropoda</taxon>
        <taxon>Hexapoda</taxon>
        <taxon>Insecta</taxon>
        <taxon>Pterygota</taxon>
        <taxon>Neoptera</taxon>
        <taxon>Endopterygota</taxon>
        <taxon>Hymenoptera</taxon>
        <taxon>Apocrita</taxon>
        <taxon>Proctotrupomorpha</taxon>
        <taxon>Chalcidoidea</taxon>
        <taxon>Agaonidae</taxon>
        <taxon>Agaoninae</taxon>
        <taxon>Ceratosolen</taxon>
    </lineage>
</organism>
<dbReference type="Pfam" id="PF03645">
    <property type="entry name" value="Tctex-1"/>
    <property type="match status" value="1"/>
</dbReference>